<gene>
    <name evidence="13" type="ORF">M9Y10_005870</name>
</gene>
<organism evidence="13 14">
    <name type="scientific">Tritrichomonas musculus</name>
    <dbReference type="NCBI Taxonomy" id="1915356"/>
    <lineage>
        <taxon>Eukaryota</taxon>
        <taxon>Metamonada</taxon>
        <taxon>Parabasalia</taxon>
        <taxon>Tritrichomonadida</taxon>
        <taxon>Tritrichomonadidae</taxon>
        <taxon>Tritrichomonas</taxon>
    </lineage>
</organism>
<evidence type="ECO:0000256" key="7">
    <source>
        <dbReference type="ARBA" id="ARBA00022840"/>
    </source>
</evidence>
<dbReference type="PANTHER" id="PTHR10890">
    <property type="entry name" value="CYSTEINYL-TRNA SYNTHETASE"/>
    <property type="match status" value="1"/>
</dbReference>
<sequence>MSDELIDTGVSAYNTLGASIQPIKLHKGLPLRCYTCGPTVYADAHLGHARTYVCLDMIRRILTDYFRIPVMWAMNITDIDDKIINDFNSKKTGFNTVFEYSKNRENAFFKDMDSLNVRRPDSLLRVTEVIPNIISFVQDLVDKGFAYAESGSVYFDVIKYSKDDRFTYAELEPESFNVTEGRKSEELVDSGKHNAPDFALWKAAKPGEPSWDSPWGKGRPGWHIECSTMSTMLYGKQFDIHCGGIDLRFPHHTNEIAQSQAKNEVVPWVHMWLHTGQLKRNGEKMAKSLKNYQTIGEMVQQVDWRIIRLAFAIVPWQNVLDFNDDHLNQAISLYKRFTNFLQKADALLQSGQVSDVHGYSETDRAFANLIEETHIKVKTAFATNFNIPAAIQALQDLINAAFADPQPNNSLFVSAARLVNQVLSTLGFTKDTLQLSEAAGVNLGPIASILAGFRKESRQAGLSLIRTTRAISQYLNVNLKQPRPESNDNGNEATEEQKRYDFVKQLDELNKQLLSTFDQLRDKSLPSVGIKLEDRSNGDVEFKIGDPEEFEREAKLQAETKQQQQQQKQQQKEQNNNNKKQAAAPVVHPAEMFRNQTDLYSQWDDQGIPTHDAEGKPLPKSKLNKLKGVFEKLLAKYKKQHKDDPQ</sequence>
<feature type="compositionally biased region" description="Polar residues" evidence="11">
    <location>
        <begin position="594"/>
        <end position="604"/>
    </location>
</feature>
<evidence type="ECO:0000259" key="12">
    <source>
        <dbReference type="Pfam" id="PF01406"/>
    </source>
</evidence>
<keyword evidence="14" id="KW-1185">Reference proteome</keyword>
<dbReference type="PANTHER" id="PTHR10890:SF3">
    <property type="entry name" value="CYSTEINE--TRNA LIGASE, CYTOPLASMIC"/>
    <property type="match status" value="1"/>
</dbReference>
<keyword evidence="4" id="KW-0479">Metal-binding</keyword>
<keyword evidence="8" id="KW-0648">Protein biosynthesis</keyword>
<evidence type="ECO:0000256" key="2">
    <source>
        <dbReference type="ARBA" id="ARBA00012832"/>
    </source>
</evidence>
<dbReference type="SUPFAM" id="SSF52374">
    <property type="entry name" value="Nucleotidylyl transferase"/>
    <property type="match status" value="1"/>
</dbReference>
<dbReference type="InterPro" id="IPR015803">
    <property type="entry name" value="Cys-tRNA-ligase"/>
</dbReference>
<reference evidence="13 14" key="1">
    <citation type="submission" date="2024-04" db="EMBL/GenBank/DDBJ databases">
        <title>Tritrichomonas musculus Genome.</title>
        <authorList>
            <person name="Alves-Ferreira E."/>
            <person name="Grigg M."/>
            <person name="Lorenzi H."/>
            <person name="Galac M."/>
        </authorList>
    </citation>
    <scope>NUCLEOTIDE SEQUENCE [LARGE SCALE GENOMIC DNA]</scope>
    <source>
        <strain evidence="13 14">EAF2021</strain>
    </source>
</reference>
<evidence type="ECO:0000256" key="1">
    <source>
        <dbReference type="ARBA" id="ARBA00001947"/>
    </source>
</evidence>
<dbReference type="Pfam" id="PF01406">
    <property type="entry name" value="tRNA-synt_1e"/>
    <property type="match status" value="1"/>
</dbReference>
<evidence type="ECO:0000256" key="4">
    <source>
        <dbReference type="ARBA" id="ARBA00022723"/>
    </source>
</evidence>
<feature type="domain" description="tRNA synthetases class I catalytic" evidence="12">
    <location>
        <begin position="31"/>
        <end position="331"/>
    </location>
</feature>
<evidence type="ECO:0000256" key="8">
    <source>
        <dbReference type="ARBA" id="ARBA00022917"/>
    </source>
</evidence>
<evidence type="ECO:0000256" key="3">
    <source>
        <dbReference type="ARBA" id="ARBA00022598"/>
    </source>
</evidence>
<keyword evidence="7" id="KW-0067">ATP-binding</keyword>
<proteinExistence type="inferred from homology"/>
<protein>
    <recommendedName>
        <fullName evidence="2">cysteine--tRNA ligase</fullName>
        <ecNumber evidence="2">6.1.1.16</ecNumber>
    </recommendedName>
    <alternativeName>
        <fullName evidence="10">Cysteinyl-tRNA synthetase</fullName>
    </alternativeName>
</protein>
<dbReference type="PRINTS" id="PR00983">
    <property type="entry name" value="TRNASYNTHCYS"/>
</dbReference>
<feature type="region of interest" description="Disordered" evidence="11">
    <location>
        <begin position="554"/>
        <end position="623"/>
    </location>
</feature>
<keyword evidence="9" id="KW-0030">Aminoacyl-tRNA synthetase</keyword>
<evidence type="ECO:0000256" key="9">
    <source>
        <dbReference type="ARBA" id="ARBA00023146"/>
    </source>
</evidence>
<dbReference type="SUPFAM" id="SSF47323">
    <property type="entry name" value="Anticodon-binding domain of a subclass of class I aminoacyl-tRNA synthetases"/>
    <property type="match status" value="1"/>
</dbReference>
<keyword evidence="6" id="KW-0862">Zinc</keyword>
<dbReference type="InterPro" id="IPR014729">
    <property type="entry name" value="Rossmann-like_a/b/a_fold"/>
</dbReference>
<evidence type="ECO:0000313" key="14">
    <source>
        <dbReference type="Proteomes" id="UP001470230"/>
    </source>
</evidence>
<comment type="cofactor">
    <cofactor evidence="1">
        <name>Zn(2+)</name>
        <dbReference type="ChEBI" id="CHEBI:29105"/>
    </cofactor>
</comment>
<dbReference type="NCBIfam" id="TIGR00435">
    <property type="entry name" value="cysS"/>
    <property type="match status" value="1"/>
</dbReference>
<accession>A0ABR2JFI6</accession>
<dbReference type="EC" id="6.1.1.16" evidence="2"/>
<evidence type="ECO:0000313" key="13">
    <source>
        <dbReference type="EMBL" id="KAK8875695.1"/>
    </source>
</evidence>
<evidence type="ECO:0000256" key="5">
    <source>
        <dbReference type="ARBA" id="ARBA00022741"/>
    </source>
</evidence>
<evidence type="ECO:0000256" key="10">
    <source>
        <dbReference type="ARBA" id="ARBA00031499"/>
    </source>
</evidence>
<dbReference type="EMBL" id="JAPFFF010000012">
    <property type="protein sequence ID" value="KAK8875695.1"/>
    <property type="molecule type" value="Genomic_DNA"/>
</dbReference>
<keyword evidence="3" id="KW-0436">Ligase</keyword>
<dbReference type="Proteomes" id="UP001470230">
    <property type="component" value="Unassembled WGS sequence"/>
</dbReference>
<dbReference type="CDD" id="cd00672">
    <property type="entry name" value="CysRS_core"/>
    <property type="match status" value="1"/>
</dbReference>
<keyword evidence="5" id="KW-0547">Nucleotide-binding</keyword>
<dbReference type="InterPro" id="IPR024909">
    <property type="entry name" value="Cys-tRNA/MSH_ligase"/>
</dbReference>
<feature type="compositionally biased region" description="Low complexity" evidence="11">
    <location>
        <begin position="559"/>
        <end position="584"/>
    </location>
</feature>
<evidence type="ECO:0000256" key="6">
    <source>
        <dbReference type="ARBA" id="ARBA00022833"/>
    </source>
</evidence>
<dbReference type="InterPro" id="IPR009080">
    <property type="entry name" value="tRNAsynth_Ia_anticodon-bd"/>
</dbReference>
<dbReference type="HAMAP" id="MF_00041">
    <property type="entry name" value="Cys_tRNA_synth"/>
    <property type="match status" value="1"/>
</dbReference>
<name>A0ABR2JFI6_9EUKA</name>
<dbReference type="Gene3D" id="3.40.50.620">
    <property type="entry name" value="HUPs"/>
    <property type="match status" value="1"/>
</dbReference>
<dbReference type="InterPro" id="IPR032678">
    <property type="entry name" value="tRNA-synt_1_cat_dom"/>
</dbReference>
<comment type="caution">
    <text evidence="13">The sequence shown here is derived from an EMBL/GenBank/DDBJ whole genome shotgun (WGS) entry which is preliminary data.</text>
</comment>
<evidence type="ECO:0000256" key="11">
    <source>
        <dbReference type="SAM" id="MobiDB-lite"/>
    </source>
</evidence>